<dbReference type="SUPFAM" id="SSF52980">
    <property type="entry name" value="Restriction endonuclease-like"/>
    <property type="match status" value="1"/>
</dbReference>
<keyword evidence="2" id="KW-0347">Helicase</keyword>
<dbReference type="InterPro" id="IPR041635">
    <property type="entry name" value="Type_ISP_LLaBIII_C"/>
</dbReference>
<dbReference type="InterPro" id="IPR027417">
    <property type="entry name" value="P-loop_NTPase"/>
</dbReference>
<organism evidence="2 3">
    <name type="scientific">Microbacterium resistens</name>
    <dbReference type="NCBI Taxonomy" id="156977"/>
    <lineage>
        <taxon>Bacteria</taxon>
        <taxon>Bacillati</taxon>
        <taxon>Actinomycetota</taxon>
        <taxon>Actinomycetes</taxon>
        <taxon>Micrococcales</taxon>
        <taxon>Microbacteriaceae</taxon>
        <taxon>Microbacterium</taxon>
    </lineage>
</organism>
<sequence length="1650" mass="184745">MPTEDDLPVSPAFAPEEPGETPFDALLDEFRAMADSRRVQGAYLEELVRHYLRLDPLRSGQFRHVWLWRDWPGRDGRGDTGIDLVAETTDGDLFAIQVKFFAADHRMRKSDLDSFFEAVGREPFVGGIVVDTTSGRWSTNAEDALKNRTKRISRITLQELRHSQIDWSTYRLTAPERAPRLHGRRQLRPHQHEAVQATLRAFTEDRLDRGTLVMACGTGKTFTALKIAERYTREQGGGRSMVLFAVPSLALLQQALEEWSREHDPDMPFRAFAIGSDPRLGRVANGDLTTVALEDLAAPATTDGATLFRLLEEIDLSEGMTVVFSTYQSIQAVSDAQGLGVPAFDLVICDEAHRTTGVRLAEDEDPSEFVKIHDPRIIDAERRLSMTATPRIYAPEAKSQARQRDVELVSMDDETLFGPVVYRLGFGEAVERGLLTDYKVLVLGVSEDQVARSFVEHLRLESHELPLTDVAKLIGCWNALAKRQSGHLADGFGGDITPMRRAVAFTRDIKTSRKVEQDFPYLVRAHLQDRLNDDPTDDLGVECRHVDGTMNATERGALLQWLREDPGIERPGPPTARVLTNARCLSEGVDVPGLDAVLFLSARKSQVDVVQAVGRVMRRAVGKTCGYIVLPVAIPEQISGEEALKDNERYRVVWQVLQALRSHDERLDAQINRMGLTGRSPETVVVAHVDLVASSSRTRAPGEIGAVDHDLDAADRVTRTRTAAVSPALPLFGADDWKDAVYAKLVKKVGDRLYWDDWADDVSGIAQTYVTLISAHLDSSPGDRGRFQAFLRALRATVNPEIAEDEAIELLAQHLITMPVFDAMFPDDSFTRANPVSLTMQEVIDSFSENAAFAREREPLESFYSGITDHIRRLPDFTSKQRLLVTLYDRFFAKAFPKLADRMGIVFTPVDVVDYILRSADDAFRAAFDRGLGDRGVRILDPFTGTGTFLTRLLQLGLVPPENLAYKYRHDLFANEIVLLSYYIAAVNLESVFRELTATTPDAGEAAFPGISLTDTFAMDERDHELAGGVFPENTERLERQRRAPIDVIVMNPPYSVGQRSANDDNQNARYPALDARIEETYANRSTATLKNSLYDSYFRALRWATDRIGDEGVIAFVSNSGFVDGNTADGVRLAFGDEFSDVFLYDLRGGIRGRVGDAARNEGGNVFDIMTGVVIAVLVKRAGHVGPARIRYRSMGDAMTREQKLDALRTEASLRGSEFREILPNAAGDWLNQRDERFGAFRALSGPDGVFALSSNGLKTNRDAWCVNFDRTLLRANVRRHVDFLNGERRRVRSLAAGGTRPRTLVTRDPRRGSWDRVNLGDVDRDRETTHSEAGYREGVYRPFVRTPIYFDPTQRMNNCTYQLPRLFPTPAHPNRAIAVNARGADVPLMVDAIPDLHVVGDAQVFARWRWEPLAAPTGLDLDALDGLDPTEDEVVVGGYRRVDNITDETLARYRRVYEDDELTKDDVFSAVYAILHHPEYRGRYEADLKRVLPRIPFVADIRAYVRTGEALAALHLGYEAADEFPLAEVRAIDAPTDDDAALYAIDRMTWTTRRDRSAIRYNAFLTLTGIPEEAHEYRIGGRSPLEWILDRYRVRVDAQTGIVNDPNAWLRDRADPRYVVRLIGSLVTLSMQTRLLIAGLPPFEVLDA</sequence>
<feature type="domain" description="Helicase ATP-binding" evidence="1">
    <location>
        <begin position="201"/>
        <end position="408"/>
    </location>
</feature>
<dbReference type="InterPro" id="IPR011335">
    <property type="entry name" value="Restrct_endonuc-II-like"/>
</dbReference>
<accession>A0ABY3RSC2</accession>
<reference evidence="2 3" key="1">
    <citation type="submission" date="2023-01" db="EMBL/GenBank/DDBJ databases">
        <title>Characterization of estradiol degrading bacteria Microbacterium sp. MZT7 and reveal degrading genes through genome analysis.</title>
        <authorList>
            <person name="Hao P."/>
            <person name="Gao Y."/>
        </authorList>
    </citation>
    <scope>NUCLEOTIDE SEQUENCE [LARGE SCALE GENOMIC DNA]</scope>
    <source>
        <strain evidence="2 3">MZT7</strain>
    </source>
</reference>
<evidence type="ECO:0000259" key="1">
    <source>
        <dbReference type="PROSITE" id="PS51192"/>
    </source>
</evidence>
<dbReference type="InterPro" id="IPR053980">
    <property type="entry name" value="ISP_coupler"/>
</dbReference>
<dbReference type="Pfam" id="PF13156">
    <property type="entry name" value="Mrr_cat_2"/>
    <property type="match status" value="1"/>
</dbReference>
<dbReference type="CDD" id="cd18785">
    <property type="entry name" value="SF2_C"/>
    <property type="match status" value="1"/>
</dbReference>
<dbReference type="Pfam" id="PF22240">
    <property type="entry name" value="ISP_coupler"/>
    <property type="match status" value="1"/>
</dbReference>
<dbReference type="PROSITE" id="PS51192">
    <property type="entry name" value="HELICASE_ATP_BIND_1"/>
    <property type="match status" value="1"/>
</dbReference>
<dbReference type="InterPro" id="IPR001650">
    <property type="entry name" value="Helicase_C-like"/>
</dbReference>
<dbReference type="CDD" id="cd22333">
    <property type="entry name" value="LlaBIII_nuclease-like"/>
    <property type="match status" value="1"/>
</dbReference>
<proteinExistence type="predicted"/>
<keyword evidence="2" id="KW-0067">ATP-binding</keyword>
<dbReference type="InterPro" id="IPR002052">
    <property type="entry name" value="DNA_methylase_N6_adenine_CS"/>
</dbReference>
<dbReference type="InterPro" id="IPR014001">
    <property type="entry name" value="Helicase_ATP-bd"/>
</dbReference>
<protein>
    <submittedName>
        <fullName evidence="2">DEAD/DEAH box helicase family protein</fullName>
    </submittedName>
</protein>
<dbReference type="RefSeq" id="WP_231820296.1">
    <property type="nucleotide sequence ID" value="NZ_CP082781.1"/>
</dbReference>
<dbReference type="PANTHER" id="PTHR47396">
    <property type="entry name" value="TYPE I RESTRICTION ENZYME ECOKI R PROTEIN"/>
    <property type="match status" value="1"/>
</dbReference>
<dbReference type="GO" id="GO:0004386">
    <property type="term" value="F:helicase activity"/>
    <property type="evidence" value="ECO:0007669"/>
    <property type="project" value="UniProtKB-KW"/>
</dbReference>
<dbReference type="SUPFAM" id="SSF52540">
    <property type="entry name" value="P-loop containing nucleoside triphosphate hydrolases"/>
    <property type="match status" value="1"/>
</dbReference>
<dbReference type="InterPro" id="IPR029063">
    <property type="entry name" value="SAM-dependent_MTases_sf"/>
</dbReference>
<dbReference type="InterPro" id="IPR039442">
    <property type="entry name" value="Mrr-like_dom"/>
</dbReference>
<dbReference type="PRINTS" id="PR00507">
    <property type="entry name" value="N12N6MTFRASE"/>
</dbReference>
<dbReference type="PROSITE" id="PS00092">
    <property type="entry name" value="N6_MTASE"/>
    <property type="match status" value="1"/>
</dbReference>
<keyword evidence="2" id="KW-0547">Nucleotide-binding</keyword>
<evidence type="ECO:0000313" key="2">
    <source>
        <dbReference type="EMBL" id="UGS26697.1"/>
    </source>
</evidence>
<dbReference type="EMBL" id="CP082781">
    <property type="protein sequence ID" value="UGS26697.1"/>
    <property type="molecule type" value="Genomic_DNA"/>
</dbReference>
<dbReference type="InterPro" id="IPR050742">
    <property type="entry name" value="Helicase_Restrict-Modif_Enz"/>
</dbReference>
<dbReference type="PANTHER" id="PTHR47396:SF1">
    <property type="entry name" value="ATP-DEPENDENT HELICASE IRC3-RELATED"/>
    <property type="match status" value="1"/>
</dbReference>
<name>A0ABY3RSC2_9MICO</name>
<dbReference type="Proteomes" id="UP001199642">
    <property type="component" value="Chromosome"/>
</dbReference>
<dbReference type="SMART" id="SM00490">
    <property type="entry name" value="HELICc"/>
    <property type="match status" value="1"/>
</dbReference>
<dbReference type="Gene3D" id="3.40.50.300">
    <property type="entry name" value="P-loop containing nucleotide triphosphate hydrolases"/>
    <property type="match status" value="2"/>
</dbReference>
<dbReference type="Pfam" id="PF00271">
    <property type="entry name" value="Helicase_C"/>
    <property type="match status" value="1"/>
</dbReference>
<dbReference type="Pfam" id="PF04851">
    <property type="entry name" value="ResIII"/>
    <property type="match status" value="1"/>
</dbReference>
<dbReference type="SUPFAM" id="SSF53335">
    <property type="entry name" value="S-adenosyl-L-methionine-dependent methyltransferases"/>
    <property type="match status" value="1"/>
</dbReference>
<evidence type="ECO:0000313" key="3">
    <source>
        <dbReference type="Proteomes" id="UP001199642"/>
    </source>
</evidence>
<dbReference type="InterPro" id="IPR006935">
    <property type="entry name" value="Helicase/UvrB_N"/>
</dbReference>
<dbReference type="SMART" id="SM00487">
    <property type="entry name" value="DEXDc"/>
    <property type="match status" value="1"/>
</dbReference>
<gene>
    <name evidence="2" type="ORF">K8F61_00180</name>
</gene>
<dbReference type="Gene3D" id="3.40.50.150">
    <property type="entry name" value="Vaccinia Virus protein VP39"/>
    <property type="match status" value="1"/>
</dbReference>
<keyword evidence="2" id="KW-0378">Hydrolase</keyword>
<dbReference type="Pfam" id="PF18135">
    <property type="entry name" value="Type_ISP_C"/>
    <property type="match status" value="1"/>
</dbReference>
<keyword evidence="3" id="KW-1185">Reference proteome</keyword>